<evidence type="ECO:0000313" key="2">
    <source>
        <dbReference type="Proteomes" id="UP001209885"/>
    </source>
</evidence>
<dbReference type="RefSeq" id="WP_266056857.1">
    <property type="nucleotide sequence ID" value="NZ_JAPFQN010000006.1"/>
</dbReference>
<gene>
    <name evidence="1" type="ORF">OO013_10985</name>
</gene>
<name>A0ABT3RRI1_9BACT</name>
<accession>A0ABT3RRI1</accession>
<keyword evidence="2" id="KW-1185">Reference proteome</keyword>
<evidence type="ECO:0008006" key="3">
    <source>
        <dbReference type="Google" id="ProtNLM"/>
    </source>
</evidence>
<evidence type="ECO:0000313" key="1">
    <source>
        <dbReference type="EMBL" id="MCX2744395.1"/>
    </source>
</evidence>
<organism evidence="1 2">
    <name type="scientific">Mangrovivirga halotolerans</name>
    <dbReference type="NCBI Taxonomy" id="2993936"/>
    <lineage>
        <taxon>Bacteria</taxon>
        <taxon>Pseudomonadati</taxon>
        <taxon>Bacteroidota</taxon>
        <taxon>Cytophagia</taxon>
        <taxon>Cytophagales</taxon>
        <taxon>Mangrovivirgaceae</taxon>
        <taxon>Mangrovivirga</taxon>
    </lineage>
</organism>
<dbReference type="EMBL" id="JAPFQN010000006">
    <property type="protein sequence ID" value="MCX2744395.1"/>
    <property type="molecule type" value="Genomic_DNA"/>
</dbReference>
<dbReference type="Proteomes" id="UP001209885">
    <property type="component" value="Unassembled WGS sequence"/>
</dbReference>
<reference evidence="1 2" key="1">
    <citation type="submission" date="2022-11" db="EMBL/GenBank/DDBJ databases">
        <title>The characterization of three novel Bacteroidetes species and genomic analysis of their roles in tidal elemental geochemical cycles.</title>
        <authorList>
            <person name="Ma K."/>
        </authorList>
    </citation>
    <scope>NUCLEOTIDE SEQUENCE [LARGE SCALE GENOMIC DNA]</scope>
    <source>
        <strain evidence="1 2">M17</strain>
    </source>
</reference>
<protein>
    <recommendedName>
        <fullName evidence="3">DUF2199 domain-containing protein</fullName>
    </recommendedName>
</protein>
<comment type="caution">
    <text evidence="1">The sequence shown here is derived from an EMBL/GenBank/DDBJ whole genome shotgun (WGS) entry which is preliminary data.</text>
</comment>
<sequence length="185" mass="21621">MKEIKKVEVFLFGKELIDVDQITEEASPFFLTLPGDFEYNRSWQLSFICPFCSVKVEIKEDFEKGIKSFHWIKQLSTEKFSLSFLKNICQIFNGVYLHEVSSVTYINRTGFEYDFDFQRRSSINILYSRCTCCNKLFIGDLKVGYPLYPDNNTPTGVFGKVIIEKILGIDESWLFYDEIINEISS</sequence>
<proteinExistence type="predicted"/>